<accession>A0A8S5P8F7</accession>
<name>A0A8S5P8F7_9CAUD</name>
<dbReference type="EMBL" id="BK015346">
    <property type="protein sequence ID" value="DAE02476.1"/>
    <property type="molecule type" value="Genomic_DNA"/>
</dbReference>
<sequence length="178" mass="18402">MAKSILIPTLVAAKNIDSLNRSFVSTADLDNGNVFGKGELSTNAGESQVYKTVTPTTGSLSGLYMAFSAEDVVLTDDLGNQFKVGTLDPRAFTNKAGTVFSGFKPQVGDLVLISADGISGEAKDYAVAANGASKLAFNEAAGAGLSFKVVETTYISLASANNIGSQRVTAYLLECVAN</sequence>
<reference evidence="1" key="1">
    <citation type="journal article" date="2021" name="Proc. Natl. Acad. Sci. U.S.A.">
        <title>A Catalog of Tens of Thousands of Viruses from Human Metagenomes Reveals Hidden Associations with Chronic Diseases.</title>
        <authorList>
            <person name="Tisza M.J."/>
            <person name="Buck C.B."/>
        </authorList>
    </citation>
    <scope>NUCLEOTIDE SEQUENCE</scope>
    <source>
        <strain evidence="1">CtsUY14</strain>
    </source>
</reference>
<evidence type="ECO:0000313" key="1">
    <source>
        <dbReference type="EMBL" id="DAE02476.1"/>
    </source>
</evidence>
<organism evidence="1">
    <name type="scientific">Siphoviridae sp. ctsUY14</name>
    <dbReference type="NCBI Taxonomy" id="2825693"/>
    <lineage>
        <taxon>Viruses</taxon>
        <taxon>Duplodnaviria</taxon>
        <taxon>Heunggongvirae</taxon>
        <taxon>Uroviricota</taxon>
        <taxon>Caudoviricetes</taxon>
    </lineage>
</organism>
<protein>
    <submittedName>
        <fullName evidence="1">Uncharacterized protein</fullName>
    </submittedName>
</protein>
<proteinExistence type="predicted"/>